<dbReference type="InterPro" id="IPR039420">
    <property type="entry name" value="WalR-like"/>
</dbReference>
<dbReference type="InterPro" id="IPR001789">
    <property type="entry name" value="Sig_transdc_resp-reg_receiver"/>
</dbReference>
<keyword evidence="5" id="KW-1185">Reference proteome</keyword>
<evidence type="ECO:0000259" key="3">
    <source>
        <dbReference type="PROSITE" id="PS50110"/>
    </source>
</evidence>
<dbReference type="AlphaFoldDB" id="A0A2Y8ZSB0"/>
<dbReference type="PANTHER" id="PTHR43214">
    <property type="entry name" value="TWO-COMPONENT RESPONSE REGULATOR"/>
    <property type="match status" value="1"/>
</dbReference>
<dbReference type="GO" id="GO:0000160">
    <property type="term" value="P:phosphorelay signal transduction system"/>
    <property type="evidence" value="ECO:0007669"/>
    <property type="project" value="InterPro"/>
</dbReference>
<name>A0A2Y8ZSB0_9MICO</name>
<gene>
    <name evidence="4" type="ORF">SAMN04489750_2102</name>
</gene>
<keyword evidence="1 4" id="KW-0238">DNA-binding</keyword>
<protein>
    <submittedName>
        <fullName evidence="4">DNA-binding response regulator, NarL/FixJ family, contains REC and HTH domains</fullName>
    </submittedName>
</protein>
<dbReference type="InterPro" id="IPR016032">
    <property type="entry name" value="Sig_transdc_resp-reg_C-effctor"/>
</dbReference>
<dbReference type="Gene3D" id="3.40.50.2300">
    <property type="match status" value="1"/>
</dbReference>
<evidence type="ECO:0000256" key="1">
    <source>
        <dbReference type="ARBA" id="ARBA00023125"/>
    </source>
</evidence>
<proteinExistence type="predicted"/>
<keyword evidence="2" id="KW-0597">Phosphoprotein</keyword>
<dbReference type="EMBL" id="UESZ01000001">
    <property type="protein sequence ID" value="SSA34775.1"/>
    <property type="molecule type" value="Genomic_DNA"/>
</dbReference>
<sequence>MKICVVDDSVAIRMGIPVMLDSVQVVGSFSSVEALLAENPDADVVLLDLRLSTPTEGHRLQGDEAIRLVATRGYPVCIYTDERRLLVLAQCLQAGANGVVHKSDRPEALLDALTRVAAGDTVITQSLTGLAEVLERAGEIKELTERQRQVLTARARGEQWASIGRRLHITESVAREHMAAVSAKFARHLQVTTAADLERQLGVGPGDLLERPS</sequence>
<dbReference type="InterPro" id="IPR011006">
    <property type="entry name" value="CheY-like_superfamily"/>
</dbReference>
<dbReference type="Pfam" id="PF00072">
    <property type="entry name" value="Response_reg"/>
    <property type="match status" value="1"/>
</dbReference>
<dbReference type="PANTHER" id="PTHR43214:SF43">
    <property type="entry name" value="TWO-COMPONENT RESPONSE REGULATOR"/>
    <property type="match status" value="1"/>
</dbReference>
<evidence type="ECO:0000313" key="5">
    <source>
        <dbReference type="Proteomes" id="UP000250028"/>
    </source>
</evidence>
<dbReference type="PROSITE" id="PS50110">
    <property type="entry name" value="RESPONSE_REGULATORY"/>
    <property type="match status" value="1"/>
</dbReference>
<dbReference type="SMART" id="SM00448">
    <property type="entry name" value="REC"/>
    <property type="match status" value="1"/>
</dbReference>
<feature type="modified residue" description="4-aspartylphosphate" evidence="2">
    <location>
        <position position="48"/>
    </location>
</feature>
<organism evidence="4 5">
    <name type="scientific">Branchiibius hedensis</name>
    <dbReference type="NCBI Taxonomy" id="672460"/>
    <lineage>
        <taxon>Bacteria</taxon>
        <taxon>Bacillati</taxon>
        <taxon>Actinomycetota</taxon>
        <taxon>Actinomycetes</taxon>
        <taxon>Micrococcales</taxon>
        <taxon>Dermacoccaceae</taxon>
        <taxon>Branchiibius</taxon>
    </lineage>
</organism>
<evidence type="ECO:0000313" key="4">
    <source>
        <dbReference type="EMBL" id="SSA34775.1"/>
    </source>
</evidence>
<evidence type="ECO:0000256" key="2">
    <source>
        <dbReference type="PROSITE-ProRule" id="PRU00169"/>
    </source>
</evidence>
<dbReference type="GO" id="GO:0006355">
    <property type="term" value="P:regulation of DNA-templated transcription"/>
    <property type="evidence" value="ECO:0007669"/>
    <property type="project" value="InterPro"/>
</dbReference>
<dbReference type="SUPFAM" id="SSF52172">
    <property type="entry name" value="CheY-like"/>
    <property type="match status" value="1"/>
</dbReference>
<dbReference type="Proteomes" id="UP000250028">
    <property type="component" value="Unassembled WGS sequence"/>
</dbReference>
<accession>A0A2Y8ZSB0</accession>
<reference evidence="5" key="1">
    <citation type="submission" date="2016-10" db="EMBL/GenBank/DDBJ databases">
        <authorList>
            <person name="Varghese N."/>
            <person name="Submissions S."/>
        </authorList>
    </citation>
    <scope>NUCLEOTIDE SEQUENCE [LARGE SCALE GENOMIC DNA]</scope>
    <source>
        <strain evidence="5">DSM 22951</strain>
    </source>
</reference>
<dbReference type="GO" id="GO:0003677">
    <property type="term" value="F:DNA binding"/>
    <property type="evidence" value="ECO:0007669"/>
    <property type="project" value="UniProtKB-KW"/>
</dbReference>
<dbReference type="SUPFAM" id="SSF46894">
    <property type="entry name" value="C-terminal effector domain of the bipartite response regulators"/>
    <property type="match status" value="1"/>
</dbReference>
<feature type="domain" description="Response regulatory" evidence="3">
    <location>
        <begin position="2"/>
        <end position="117"/>
    </location>
</feature>